<proteinExistence type="predicted"/>
<evidence type="ECO:0000256" key="1">
    <source>
        <dbReference type="ARBA" id="ARBA00022723"/>
    </source>
</evidence>
<feature type="domain" description="C2" evidence="4">
    <location>
        <begin position="29"/>
        <end position="146"/>
    </location>
</feature>
<dbReference type="AlphaFoldDB" id="A0A921ZKZ8"/>
<name>A0A921ZKZ8_MANSE</name>
<keyword evidence="2" id="KW-0106">Calcium</keyword>
<dbReference type="InterPro" id="IPR000008">
    <property type="entry name" value="C2_dom"/>
</dbReference>
<evidence type="ECO:0000256" key="3">
    <source>
        <dbReference type="SAM" id="Phobius"/>
    </source>
</evidence>
<keyword evidence="6" id="KW-1185">Reference proteome</keyword>
<keyword evidence="3" id="KW-1133">Transmembrane helix</keyword>
<sequence>MDPLAPNALAVSNDLMERLGSGLSILREHGKKVQKYVWKNRKFDILKKSWKSIVNVVLIEAKDLPNSPASGTNGLYCKFRLGNEAHKSKQATKSKPMWCERFNLYLYEDSRLEVTVWHKAKQKNFMGRCVIDLCQLEKEKTHDIWQELECGFGSLHMLITLSGTARELTVDNVPTTNGAHHPTPPTEEYSWYRLNNDWSEVGQLSVTVYGARGLSPLGLGGKADAYCVLELDNSRVQTHTIRGAAEPMWNKSYTFDVNDITSTLDIKVYDESIIGETLGKISIPLLRINNNEKKWYALKDKSKKSNAKGNCPRILLQMSVAWNPIKASLRLLSPKETKYVQKAPNKFNIPLLYSNLKFIRDIFHAVHTGNEHFKYLFEWDNQEKSALALIAWLTFWFFFRMWMTPLLVLVPFIYFWVGHRNHSNNLISVYPSEDEASEDDLESTKDELTIKTRLYGLQDLTFTIKGGIDYIVSLLERIKNLMNFTIPYLSYLVMVAMVALSAALYLIPVNYLFMAFGLYKFMRKFLNPDRIPNNDILDFISRIPDDKTLKQWQELKVPEPNLNRTLSSAGR</sequence>
<protein>
    <recommendedName>
        <fullName evidence="4">C2 domain-containing protein</fullName>
    </recommendedName>
</protein>
<evidence type="ECO:0000313" key="5">
    <source>
        <dbReference type="EMBL" id="KAG6458642.1"/>
    </source>
</evidence>
<keyword evidence="3" id="KW-0472">Membrane</keyword>
<evidence type="ECO:0000313" key="6">
    <source>
        <dbReference type="Proteomes" id="UP000791440"/>
    </source>
</evidence>
<feature type="transmembrane region" description="Helical" evidence="3">
    <location>
        <begin position="488"/>
        <end position="513"/>
    </location>
</feature>
<dbReference type="PANTHER" id="PTHR45911:SF4">
    <property type="entry name" value="MULTIPLE C2 AND TRANSMEMBRANE DOMAIN-CONTAINING PROTEIN"/>
    <property type="match status" value="1"/>
</dbReference>
<feature type="domain" description="C2" evidence="4">
    <location>
        <begin position="182"/>
        <end position="300"/>
    </location>
</feature>
<dbReference type="SMART" id="SM00239">
    <property type="entry name" value="C2"/>
    <property type="match status" value="2"/>
</dbReference>
<reference evidence="5" key="2">
    <citation type="submission" date="2020-12" db="EMBL/GenBank/DDBJ databases">
        <authorList>
            <person name="Kanost M."/>
        </authorList>
    </citation>
    <scope>NUCLEOTIDE SEQUENCE</scope>
</reference>
<dbReference type="Proteomes" id="UP000791440">
    <property type="component" value="Unassembled WGS sequence"/>
</dbReference>
<keyword evidence="1" id="KW-0479">Metal-binding</keyword>
<dbReference type="GO" id="GO:0005509">
    <property type="term" value="F:calcium ion binding"/>
    <property type="evidence" value="ECO:0007669"/>
    <property type="project" value="TreeGrafter"/>
</dbReference>
<keyword evidence="3" id="KW-0812">Transmembrane</keyword>
<dbReference type="Gene3D" id="2.60.40.150">
    <property type="entry name" value="C2 domain"/>
    <property type="match status" value="2"/>
</dbReference>
<feature type="transmembrane region" description="Helical" evidence="3">
    <location>
        <begin position="386"/>
        <end position="417"/>
    </location>
</feature>
<dbReference type="EMBL" id="JH668591">
    <property type="protein sequence ID" value="KAG6458642.1"/>
    <property type="molecule type" value="Genomic_DNA"/>
</dbReference>
<gene>
    <name evidence="5" type="ORF">O3G_MSEX010975</name>
</gene>
<reference evidence="5" key="1">
    <citation type="journal article" date="2016" name="Insect Biochem. Mol. Biol.">
        <title>Multifaceted biological insights from a draft genome sequence of the tobacco hornworm moth, Manduca sexta.</title>
        <authorList>
            <person name="Kanost M.R."/>
            <person name="Arrese E.L."/>
            <person name="Cao X."/>
            <person name="Chen Y.R."/>
            <person name="Chellapilla S."/>
            <person name="Goldsmith M.R."/>
            <person name="Grosse-Wilde E."/>
            <person name="Heckel D.G."/>
            <person name="Herndon N."/>
            <person name="Jiang H."/>
            <person name="Papanicolaou A."/>
            <person name="Qu J."/>
            <person name="Soulages J.L."/>
            <person name="Vogel H."/>
            <person name="Walters J."/>
            <person name="Waterhouse R.M."/>
            <person name="Ahn S.J."/>
            <person name="Almeida F.C."/>
            <person name="An C."/>
            <person name="Aqrawi P."/>
            <person name="Bretschneider A."/>
            <person name="Bryant W.B."/>
            <person name="Bucks S."/>
            <person name="Chao H."/>
            <person name="Chevignon G."/>
            <person name="Christen J.M."/>
            <person name="Clarke D.F."/>
            <person name="Dittmer N.T."/>
            <person name="Ferguson L.C.F."/>
            <person name="Garavelou S."/>
            <person name="Gordon K.H.J."/>
            <person name="Gunaratna R.T."/>
            <person name="Han Y."/>
            <person name="Hauser F."/>
            <person name="He Y."/>
            <person name="Heidel-Fischer H."/>
            <person name="Hirsh A."/>
            <person name="Hu Y."/>
            <person name="Jiang H."/>
            <person name="Kalra D."/>
            <person name="Klinner C."/>
            <person name="Konig C."/>
            <person name="Kovar C."/>
            <person name="Kroll A.R."/>
            <person name="Kuwar S.S."/>
            <person name="Lee S.L."/>
            <person name="Lehman R."/>
            <person name="Li K."/>
            <person name="Li Z."/>
            <person name="Liang H."/>
            <person name="Lovelace S."/>
            <person name="Lu Z."/>
            <person name="Mansfield J.H."/>
            <person name="McCulloch K.J."/>
            <person name="Mathew T."/>
            <person name="Morton B."/>
            <person name="Muzny D.M."/>
            <person name="Neunemann D."/>
            <person name="Ongeri F."/>
            <person name="Pauchet Y."/>
            <person name="Pu L.L."/>
            <person name="Pyrousis I."/>
            <person name="Rao X.J."/>
            <person name="Redding A."/>
            <person name="Roesel C."/>
            <person name="Sanchez-Gracia A."/>
            <person name="Schaack S."/>
            <person name="Shukla A."/>
            <person name="Tetreau G."/>
            <person name="Wang Y."/>
            <person name="Xiong G.H."/>
            <person name="Traut W."/>
            <person name="Walsh T.K."/>
            <person name="Worley K.C."/>
            <person name="Wu D."/>
            <person name="Wu W."/>
            <person name="Wu Y.Q."/>
            <person name="Zhang X."/>
            <person name="Zou Z."/>
            <person name="Zucker H."/>
            <person name="Briscoe A.D."/>
            <person name="Burmester T."/>
            <person name="Clem R.J."/>
            <person name="Feyereisen R."/>
            <person name="Grimmelikhuijzen C.J.P."/>
            <person name="Hamodrakas S.J."/>
            <person name="Hansson B.S."/>
            <person name="Huguet E."/>
            <person name="Jermiin L.S."/>
            <person name="Lan Q."/>
            <person name="Lehman H.K."/>
            <person name="Lorenzen M."/>
            <person name="Merzendorfer H."/>
            <person name="Michalopoulos I."/>
            <person name="Morton D.B."/>
            <person name="Muthukrishnan S."/>
            <person name="Oakeshott J.G."/>
            <person name="Palmer W."/>
            <person name="Park Y."/>
            <person name="Passarelli A.L."/>
            <person name="Rozas J."/>
            <person name="Schwartz L.M."/>
            <person name="Smith W."/>
            <person name="Southgate A."/>
            <person name="Vilcinskas A."/>
            <person name="Vogt R."/>
            <person name="Wang P."/>
            <person name="Werren J."/>
            <person name="Yu X.Q."/>
            <person name="Zhou J.J."/>
            <person name="Brown S.J."/>
            <person name="Scherer S.E."/>
            <person name="Richards S."/>
            <person name="Blissard G.W."/>
        </authorList>
    </citation>
    <scope>NUCLEOTIDE SEQUENCE</scope>
</reference>
<dbReference type="OrthoDB" id="5973539at2759"/>
<dbReference type="PANTHER" id="PTHR45911">
    <property type="entry name" value="C2 DOMAIN-CONTAINING PROTEIN"/>
    <property type="match status" value="1"/>
</dbReference>
<dbReference type="GO" id="GO:0016020">
    <property type="term" value="C:membrane"/>
    <property type="evidence" value="ECO:0007669"/>
    <property type="project" value="TreeGrafter"/>
</dbReference>
<dbReference type="PROSITE" id="PS50004">
    <property type="entry name" value="C2"/>
    <property type="match status" value="2"/>
</dbReference>
<evidence type="ECO:0000259" key="4">
    <source>
        <dbReference type="PROSITE" id="PS50004"/>
    </source>
</evidence>
<comment type="caution">
    <text evidence="5">The sequence shown here is derived from an EMBL/GenBank/DDBJ whole genome shotgun (WGS) entry which is preliminary data.</text>
</comment>
<accession>A0A921ZKZ8</accession>
<evidence type="ECO:0000256" key="2">
    <source>
        <dbReference type="ARBA" id="ARBA00022837"/>
    </source>
</evidence>
<dbReference type="Pfam" id="PF00168">
    <property type="entry name" value="C2"/>
    <property type="match status" value="2"/>
</dbReference>
<dbReference type="SUPFAM" id="SSF49562">
    <property type="entry name" value="C2 domain (Calcium/lipid-binding domain, CaLB)"/>
    <property type="match status" value="2"/>
</dbReference>
<dbReference type="InterPro" id="IPR035892">
    <property type="entry name" value="C2_domain_sf"/>
</dbReference>
<organism evidence="5 6">
    <name type="scientific">Manduca sexta</name>
    <name type="common">Tobacco hawkmoth</name>
    <name type="synonym">Tobacco hornworm</name>
    <dbReference type="NCBI Taxonomy" id="7130"/>
    <lineage>
        <taxon>Eukaryota</taxon>
        <taxon>Metazoa</taxon>
        <taxon>Ecdysozoa</taxon>
        <taxon>Arthropoda</taxon>
        <taxon>Hexapoda</taxon>
        <taxon>Insecta</taxon>
        <taxon>Pterygota</taxon>
        <taxon>Neoptera</taxon>
        <taxon>Endopterygota</taxon>
        <taxon>Lepidoptera</taxon>
        <taxon>Glossata</taxon>
        <taxon>Ditrysia</taxon>
        <taxon>Bombycoidea</taxon>
        <taxon>Sphingidae</taxon>
        <taxon>Sphinginae</taxon>
        <taxon>Sphingini</taxon>
        <taxon>Manduca</taxon>
    </lineage>
</organism>